<sequence length="123" mass="13765">MSALPDDIVDLLIAIRRWCDDVEALLDGERDALFQESRVHELALSKSIEQVGEFCGRLLRKHPEFADLHPELELRPASAMRNRLVHGYDDVVISVVIATGRRDIPVLKKAVDAILQDAGEDVP</sequence>
<comment type="caution">
    <text evidence="4">The sequence shown here is derived from an EMBL/GenBank/DDBJ whole genome shotgun (WGS) entry which is preliminary data.</text>
</comment>
<keyword evidence="5" id="KW-1185">Reference proteome</keyword>
<evidence type="ECO:0000256" key="3">
    <source>
        <dbReference type="ARBA" id="ARBA00022801"/>
    </source>
</evidence>
<dbReference type="EMBL" id="JAXLPB010000008">
    <property type="protein sequence ID" value="MDY8110987.1"/>
    <property type="molecule type" value="Genomic_DNA"/>
</dbReference>
<dbReference type="RefSeq" id="WP_322189038.1">
    <property type="nucleotide sequence ID" value="NZ_JAXLPB010000008.1"/>
</dbReference>
<dbReference type="Proteomes" id="UP001294412">
    <property type="component" value="Unassembled WGS sequence"/>
</dbReference>
<evidence type="ECO:0000313" key="5">
    <source>
        <dbReference type="Proteomes" id="UP001294412"/>
    </source>
</evidence>
<reference evidence="4 5" key="1">
    <citation type="submission" date="2023-12" db="EMBL/GenBank/DDBJ databases">
        <title>Description of Novel Strain Fulvimarina sp. 2208YS6-2-32 isolated from Uroteuthis (Photololigo) edulis.</title>
        <authorList>
            <person name="Park J.-S."/>
        </authorList>
    </citation>
    <scope>NUCLEOTIDE SEQUENCE [LARGE SCALE GENOMIC DNA]</scope>
    <source>
        <strain evidence="4 5">2208YS6-2-32</strain>
    </source>
</reference>
<name>A0ABU5I6H2_9HYPH</name>
<keyword evidence="2" id="KW-0540">Nuclease</keyword>
<evidence type="ECO:0000256" key="1">
    <source>
        <dbReference type="ARBA" id="ARBA00022649"/>
    </source>
</evidence>
<keyword evidence="1" id="KW-1277">Toxin-antitoxin system</keyword>
<dbReference type="Pfam" id="PF01934">
    <property type="entry name" value="HepT-like"/>
    <property type="match status" value="1"/>
</dbReference>
<dbReference type="InterPro" id="IPR008201">
    <property type="entry name" value="HepT-like"/>
</dbReference>
<organism evidence="4 5">
    <name type="scientific">Fulvimarina uroteuthidis</name>
    <dbReference type="NCBI Taxonomy" id="3098149"/>
    <lineage>
        <taxon>Bacteria</taxon>
        <taxon>Pseudomonadati</taxon>
        <taxon>Pseudomonadota</taxon>
        <taxon>Alphaproteobacteria</taxon>
        <taxon>Hyphomicrobiales</taxon>
        <taxon>Aurantimonadaceae</taxon>
        <taxon>Fulvimarina</taxon>
    </lineage>
</organism>
<evidence type="ECO:0000256" key="2">
    <source>
        <dbReference type="ARBA" id="ARBA00022722"/>
    </source>
</evidence>
<keyword evidence="3" id="KW-0378">Hydrolase</keyword>
<gene>
    <name evidence="4" type="ORF">U0C82_17785</name>
</gene>
<protein>
    <submittedName>
        <fullName evidence="4">HepT-like ribonuclease domain-containing protein</fullName>
    </submittedName>
</protein>
<accession>A0ABU5I6H2</accession>
<proteinExistence type="predicted"/>
<evidence type="ECO:0000313" key="4">
    <source>
        <dbReference type="EMBL" id="MDY8110987.1"/>
    </source>
</evidence>